<reference evidence="2 3" key="1">
    <citation type="journal article" date="2017" name="Nat. Commun.">
        <title>In situ click chemistry generation of cyclooxygenase-2 inhibitors.</title>
        <authorList>
            <person name="Bhardwaj A."/>
            <person name="Kaur J."/>
            <person name="Wuest M."/>
            <person name="Wuest F."/>
        </authorList>
    </citation>
    <scope>NUCLEOTIDE SEQUENCE [LARGE SCALE GENOMIC DNA]</scope>
    <source>
        <strain evidence="2">S2_018_000_R2_106</strain>
    </source>
</reference>
<proteinExistence type="predicted"/>
<sequence length="101" mass="10811">MKRISPTLKYLVVLAIVFGGMAIVVERITRPASIFPTPEQQAHLDHNRALREAAATKRAAEAHATGKQSPVVIDVVNLNTAITTCVAPQTEVTATKLVANP</sequence>
<keyword evidence="1" id="KW-0472">Membrane</keyword>
<keyword evidence="1" id="KW-1133">Transmembrane helix</keyword>
<dbReference type="Proteomes" id="UP000320948">
    <property type="component" value="Unassembled WGS sequence"/>
</dbReference>
<evidence type="ECO:0000313" key="3">
    <source>
        <dbReference type="Proteomes" id="UP000320948"/>
    </source>
</evidence>
<accession>A0A6N4RB91</accession>
<evidence type="ECO:0000256" key="1">
    <source>
        <dbReference type="SAM" id="Phobius"/>
    </source>
</evidence>
<keyword evidence="1" id="KW-0812">Transmembrane</keyword>
<evidence type="ECO:0000313" key="2">
    <source>
        <dbReference type="EMBL" id="TKW61302.1"/>
    </source>
</evidence>
<comment type="caution">
    <text evidence="2">The sequence shown here is derived from an EMBL/GenBank/DDBJ whole genome shotgun (WGS) entry which is preliminary data.</text>
</comment>
<organism evidence="2 3">
    <name type="scientific">Blastochloris viridis</name>
    <name type="common">Rhodopseudomonas viridis</name>
    <dbReference type="NCBI Taxonomy" id="1079"/>
    <lineage>
        <taxon>Bacteria</taxon>
        <taxon>Pseudomonadati</taxon>
        <taxon>Pseudomonadota</taxon>
        <taxon>Alphaproteobacteria</taxon>
        <taxon>Hyphomicrobiales</taxon>
        <taxon>Blastochloridaceae</taxon>
        <taxon>Blastochloris</taxon>
    </lineage>
</organism>
<feature type="transmembrane region" description="Helical" evidence="1">
    <location>
        <begin position="7"/>
        <end position="25"/>
    </location>
</feature>
<gene>
    <name evidence="2" type="ORF">DI628_01335</name>
</gene>
<dbReference type="EMBL" id="VAFM01000001">
    <property type="protein sequence ID" value="TKW61302.1"/>
    <property type="molecule type" value="Genomic_DNA"/>
</dbReference>
<dbReference type="AlphaFoldDB" id="A0A6N4RB91"/>
<protein>
    <submittedName>
        <fullName evidence="2">Uncharacterized protein</fullName>
    </submittedName>
</protein>
<name>A0A6N4RB91_BLAVI</name>